<dbReference type="InterPro" id="IPR026002">
    <property type="entry name" value="ATC_hydrolase-like"/>
</dbReference>
<dbReference type="EMBL" id="WHUT02000008">
    <property type="protein sequence ID" value="NUB45651.1"/>
    <property type="molecule type" value="Genomic_DNA"/>
</dbReference>
<accession>A0A8X8KQ75</accession>
<dbReference type="GO" id="GO:0016787">
    <property type="term" value="F:hydrolase activity"/>
    <property type="evidence" value="ECO:0007669"/>
    <property type="project" value="UniProtKB-KW"/>
</dbReference>
<keyword evidence="1" id="KW-0378">Hydrolase</keyword>
<proteinExistence type="predicted"/>
<dbReference type="RefSeq" id="WP_152827397.1">
    <property type="nucleotide sequence ID" value="NZ_WHUT02000008.1"/>
</dbReference>
<reference evidence="1" key="1">
    <citation type="submission" date="2020-05" db="EMBL/GenBank/DDBJ databases">
        <title>Fertoebacter nigrum gen. nov., sp. nov., a new member of the family Rhodobacteraceae.</title>
        <authorList>
            <person name="Szuroczki S."/>
            <person name="Abbaszade G."/>
            <person name="Buni D."/>
            <person name="Schumann P."/>
            <person name="Toth E."/>
        </authorList>
    </citation>
    <scope>NUCLEOTIDE SEQUENCE</scope>
    <source>
        <strain evidence="1">RG-N-1a</strain>
    </source>
</reference>
<dbReference type="Pfam" id="PF14196">
    <property type="entry name" value="ATC_hydrolase"/>
    <property type="match status" value="1"/>
</dbReference>
<evidence type="ECO:0000313" key="1">
    <source>
        <dbReference type="EMBL" id="NUB45651.1"/>
    </source>
</evidence>
<dbReference type="Proteomes" id="UP000484076">
    <property type="component" value="Unassembled WGS sequence"/>
</dbReference>
<keyword evidence="2" id="KW-1185">Reference proteome</keyword>
<protein>
    <submittedName>
        <fullName evidence="1">L-2-amino-thiazoline-4-carboxylic acid hydrolase</fullName>
    </submittedName>
</protein>
<evidence type="ECO:0000313" key="2">
    <source>
        <dbReference type="Proteomes" id="UP000484076"/>
    </source>
</evidence>
<dbReference type="AlphaFoldDB" id="A0A8X8KQ75"/>
<sequence>MTHPYYSARAPQIAAEFRDSLRLAAPAFARAAPQLDIDALWPEIATQLQDVIAALPWVGGDGGRMTGYFEQNAGVIALGRVLIAHGLPKPVAAHLLQRTFLARLGAMDRDARSALGHAFMSPASLDRLRFLALESQNKENPGDFVYTFVEPGQENGETFDFGLNYQECGFCKLCGKTGDTDILPMICGMDEESYALRGVRLTRTQTLASGATHCNFRYRQMTPGEMPDPES</sequence>
<comment type="caution">
    <text evidence="1">The sequence shown here is derived from an EMBL/GenBank/DDBJ whole genome shotgun (WGS) entry which is preliminary data.</text>
</comment>
<organism evidence="1 2">
    <name type="scientific">Fertoeibacter niger</name>
    <dbReference type="NCBI Taxonomy" id="2656921"/>
    <lineage>
        <taxon>Bacteria</taxon>
        <taxon>Pseudomonadati</taxon>
        <taxon>Pseudomonadota</taxon>
        <taxon>Alphaproteobacteria</taxon>
        <taxon>Rhodobacterales</taxon>
        <taxon>Paracoccaceae</taxon>
        <taxon>Fertoeibacter</taxon>
    </lineage>
</organism>
<gene>
    <name evidence="1" type="ORF">GEU84_014730</name>
</gene>
<name>A0A8X8KQ75_9RHOB</name>